<protein>
    <recommendedName>
        <fullName evidence="2">HTH psq-type domain-containing protein</fullName>
    </recommendedName>
</protein>
<sequence>MSGKRTFLMLMKKYEIIQEVDEKKITKTEIGRRHGILKSTLIMIPKMRRNCECSAEGRPQ</sequence>
<dbReference type="GO" id="GO:0003677">
    <property type="term" value="F:DNA binding"/>
    <property type="evidence" value="ECO:0007669"/>
    <property type="project" value="InterPro"/>
</dbReference>
<dbReference type="SUPFAM" id="SSF46689">
    <property type="entry name" value="Homeodomain-like"/>
    <property type="match status" value="1"/>
</dbReference>
<evidence type="ECO:0000256" key="1">
    <source>
        <dbReference type="ARBA" id="ARBA00004123"/>
    </source>
</evidence>
<evidence type="ECO:0000259" key="2">
    <source>
        <dbReference type="Pfam" id="PF04218"/>
    </source>
</evidence>
<organism evidence="3">
    <name type="scientific">Timema genevievae</name>
    <name type="common">Walking stick</name>
    <dbReference type="NCBI Taxonomy" id="629358"/>
    <lineage>
        <taxon>Eukaryota</taxon>
        <taxon>Metazoa</taxon>
        <taxon>Ecdysozoa</taxon>
        <taxon>Arthropoda</taxon>
        <taxon>Hexapoda</taxon>
        <taxon>Insecta</taxon>
        <taxon>Pterygota</taxon>
        <taxon>Neoptera</taxon>
        <taxon>Polyneoptera</taxon>
        <taxon>Phasmatodea</taxon>
        <taxon>Timematodea</taxon>
        <taxon>Timematoidea</taxon>
        <taxon>Timematidae</taxon>
        <taxon>Timema</taxon>
    </lineage>
</organism>
<name>A0A7R9PGV8_TIMGE</name>
<dbReference type="AlphaFoldDB" id="A0A7R9PGV8"/>
<gene>
    <name evidence="3" type="ORF">TGEB3V08_LOCUS815</name>
</gene>
<dbReference type="InterPro" id="IPR009057">
    <property type="entry name" value="Homeodomain-like_sf"/>
</dbReference>
<comment type="subcellular location">
    <subcellularLocation>
        <location evidence="1">Nucleus</location>
    </subcellularLocation>
</comment>
<dbReference type="GO" id="GO:0005634">
    <property type="term" value="C:nucleus"/>
    <property type="evidence" value="ECO:0007669"/>
    <property type="project" value="UniProtKB-SubCell"/>
</dbReference>
<dbReference type="EMBL" id="OE839269">
    <property type="protein sequence ID" value="CAD7586462.1"/>
    <property type="molecule type" value="Genomic_DNA"/>
</dbReference>
<evidence type="ECO:0000313" key="3">
    <source>
        <dbReference type="EMBL" id="CAD7586462.1"/>
    </source>
</evidence>
<proteinExistence type="predicted"/>
<accession>A0A7R9PGV8</accession>
<dbReference type="InterPro" id="IPR007889">
    <property type="entry name" value="HTH_Psq"/>
</dbReference>
<dbReference type="Pfam" id="PF04218">
    <property type="entry name" value="CENP-B_N"/>
    <property type="match status" value="1"/>
</dbReference>
<feature type="domain" description="HTH psq-type" evidence="2">
    <location>
        <begin position="4"/>
        <end position="46"/>
    </location>
</feature>
<reference evidence="3" key="1">
    <citation type="submission" date="2020-11" db="EMBL/GenBank/DDBJ databases">
        <authorList>
            <person name="Tran Van P."/>
        </authorList>
    </citation>
    <scope>NUCLEOTIDE SEQUENCE</scope>
</reference>
<dbReference type="Gene3D" id="1.10.10.60">
    <property type="entry name" value="Homeodomain-like"/>
    <property type="match status" value="1"/>
</dbReference>